<reference evidence="2 3" key="1">
    <citation type="submission" date="2018-05" db="EMBL/GenBank/DDBJ databases">
        <title>Genomic Encyclopedia of Archaeal and Bacterial Type Strains, Phase II (KMG-II): from individual species to whole genera.</title>
        <authorList>
            <person name="Goeker M."/>
        </authorList>
    </citation>
    <scope>NUCLEOTIDE SEQUENCE [LARGE SCALE GENOMIC DNA]</scope>
    <source>
        <strain evidence="2 3">DSM 45184</strain>
    </source>
</reference>
<dbReference type="Pfam" id="PF13432">
    <property type="entry name" value="TPR_16"/>
    <property type="match status" value="1"/>
</dbReference>
<dbReference type="AlphaFoldDB" id="A0A316FSF0"/>
<evidence type="ECO:0000313" key="3">
    <source>
        <dbReference type="Proteomes" id="UP000245697"/>
    </source>
</evidence>
<dbReference type="EMBL" id="QGGR01000014">
    <property type="protein sequence ID" value="PWK42694.1"/>
    <property type="molecule type" value="Genomic_DNA"/>
</dbReference>
<keyword evidence="1" id="KW-0812">Transmembrane</keyword>
<feature type="transmembrane region" description="Helical" evidence="1">
    <location>
        <begin position="259"/>
        <end position="283"/>
    </location>
</feature>
<protein>
    <submittedName>
        <fullName evidence="2">Tetratricopeptide repeat protein</fullName>
    </submittedName>
</protein>
<name>A0A316FSF0_9ACTN</name>
<accession>A0A316FSF0</accession>
<comment type="caution">
    <text evidence="2">The sequence shown here is derived from an EMBL/GenBank/DDBJ whole genome shotgun (WGS) entry which is preliminary data.</text>
</comment>
<dbReference type="Gene3D" id="1.25.40.10">
    <property type="entry name" value="Tetratricopeptide repeat domain"/>
    <property type="match status" value="1"/>
</dbReference>
<proteinExistence type="predicted"/>
<dbReference type="SUPFAM" id="SSF48452">
    <property type="entry name" value="TPR-like"/>
    <property type="match status" value="1"/>
</dbReference>
<organism evidence="2 3">
    <name type="scientific">Actinoplanes xinjiangensis</name>
    <dbReference type="NCBI Taxonomy" id="512350"/>
    <lineage>
        <taxon>Bacteria</taxon>
        <taxon>Bacillati</taxon>
        <taxon>Actinomycetota</taxon>
        <taxon>Actinomycetes</taxon>
        <taxon>Micromonosporales</taxon>
        <taxon>Micromonosporaceae</taxon>
        <taxon>Actinoplanes</taxon>
    </lineage>
</organism>
<gene>
    <name evidence="2" type="ORF">BC793_114138</name>
</gene>
<evidence type="ECO:0000256" key="1">
    <source>
        <dbReference type="SAM" id="Phobius"/>
    </source>
</evidence>
<evidence type="ECO:0000313" key="2">
    <source>
        <dbReference type="EMBL" id="PWK42694.1"/>
    </source>
</evidence>
<keyword evidence="1" id="KW-0472">Membrane</keyword>
<feature type="transmembrane region" description="Helical" evidence="1">
    <location>
        <begin position="231"/>
        <end position="253"/>
    </location>
</feature>
<keyword evidence="1" id="KW-1133">Transmembrane helix</keyword>
<sequence>MRTEPLPSAADALLAEADALLARGRGRNAERLLAPFVGREPENAGAWQRMARARLDLGDLPGALLAAQAAWHLDPYGVESLFWLSRARSRLGDHAEAIAAAAAACREDPGNPRLHNRLAEAQLAAGLPTDAAEGLRCVADMARYDADLHVTYGMALFAIGRPLSAREALGRALAIDFGHAGARAALRRFDQAMSTAIDAASLALAADEFAESLRVHPGRPSPRRPGPGRDALGYVARVALAWFLAAIAGVGILEVTGLLIAPASLYLTLFCAAGAAGCVSTLARPASRRGAGG</sequence>
<dbReference type="RefSeq" id="WP_109598173.1">
    <property type="nucleotide sequence ID" value="NZ_BONA01000031.1"/>
</dbReference>
<dbReference type="OrthoDB" id="3297405at2"/>
<dbReference type="InterPro" id="IPR011990">
    <property type="entry name" value="TPR-like_helical_dom_sf"/>
</dbReference>
<dbReference type="Proteomes" id="UP000245697">
    <property type="component" value="Unassembled WGS sequence"/>
</dbReference>
<keyword evidence="3" id="KW-1185">Reference proteome</keyword>